<protein>
    <submittedName>
        <fullName evidence="2">Uncharacterized protein</fullName>
    </submittedName>
</protein>
<feature type="compositionally biased region" description="Low complexity" evidence="1">
    <location>
        <begin position="53"/>
        <end position="63"/>
    </location>
</feature>
<dbReference type="PANTHER" id="PTHR37490">
    <property type="entry name" value="EXPRESSED PROTEIN"/>
    <property type="match status" value="1"/>
</dbReference>
<sequence length="317" mass="36269">MQNLVYLPDDSQLVSKSPELEYSSSEQQQQQQQQPEVEDANSEEITSPYKIPLSALTSSASSSQEDERTEVSGTLDFLVSEQGFSRVKNYPHETASDVTIVAAKAKPEYTGWISEFCEEYQCTPYIYSLDEKPEEGFMVPYARKGHEASAYLSYIIDYYDELRPFTIFIHGRPEQWHNDVGGPSTRNVLANLRYEAVSINGYVNLRCTNRPGCPSTIFQAYPVTVDFDYQYLIDQLPQIFNDLLGMDPSDVPSDIGHQCCAQFAVTKEKIQERPRSDYIRILEWIATTDMTDNYGIGWLIEKLWHVIFGMPAVQYVY</sequence>
<organism evidence="2 3">
    <name type="scientific">Penicillium angulare</name>
    <dbReference type="NCBI Taxonomy" id="116970"/>
    <lineage>
        <taxon>Eukaryota</taxon>
        <taxon>Fungi</taxon>
        <taxon>Dikarya</taxon>
        <taxon>Ascomycota</taxon>
        <taxon>Pezizomycotina</taxon>
        <taxon>Eurotiomycetes</taxon>
        <taxon>Eurotiomycetidae</taxon>
        <taxon>Eurotiales</taxon>
        <taxon>Aspergillaceae</taxon>
        <taxon>Penicillium</taxon>
    </lineage>
</organism>
<evidence type="ECO:0000313" key="3">
    <source>
        <dbReference type="Proteomes" id="UP001149165"/>
    </source>
</evidence>
<dbReference type="EMBL" id="JAPQKH010000005">
    <property type="protein sequence ID" value="KAJ5097030.1"/>
    <property type="molecule type" value="Genomic_DNA"/>
</dbReference>
<dbReference type="InterPro" id="IPR021838">
    <property type="entry name" value="DUF3431"/>
</dbReference>
<dbReference type="AlphaFoldDB" id="A0A9W9FBH2"/>
<feature type="region of interest" description="Disordered" evidence="1">
    <location>
        <begin position="1"/>
        <end position="69"/>
    </location>
</feature>
<gene>
    <name evidence="2" type="ORF">N7456_007751</name>
</gene>
<proteinExistence type="predicted"/>
<reference evidence="2" key="2">
    <citation type="journal article" date="2023" name="IMA Fungus">
        <title>Comparative genomic study of the Penicillium genus elucidates a diverse pangenome and 15 lateral gene transfer events.</title>
        <authorList>
            <person name="Petersen C."/>
            <person name="Sorensen T."/>
            <person name="Nielsen M.R."/>
            <person name="Sondergaard T.E."/>
            <person name="Sorensen J.L."/>
            <person name="Fitzpatrick D.A."/>
            <person name="Frisvad J.C."/>
            <person name="Nielsen K.L."/>
        </authorList>
    </citation>
    <scope>NUCLEOTIDE SEQUENCE</scope>
    <source>
        <strain evidence="2">IBT 30069</strain>
    </source>
</reference>
<evidence type="ECO:0000256" key="1">
    <source>
        <dbReference type="SAM" id="MobiDB-lite"/>
    </source>
</evidence>
<evidence type="ECO:0000313" key="2">
    <source>
        <dbReference type="EMBL" id="KAJ5097030.1"/>
    </source>
</evidence>
<comment type="caution">
    <text evidence="2">The sequence shown here is derived from an EMBL/GenBank/DDBJ whole genome shotgun (WGS) entry which is preliminary data.</text>
</comment>
<reference evidence="2" key="1">
    <citation type="submission" date="2022-11" db="EMBL/GenBank/DDBJ databases">
        <authorList>
            <person name="Petersen C."/>
        </authorList>
    </citation>
    <scope>NUCLEOTIDE SEQUENCE</scope>
    <source>
        <strain evidence="2">IBT 30069</strain>
    </source>
</reference>
<dbReference type="OrthoDB" id="426718at2759"/>
<dbReference type="Proteomes" id="UP001149165">
    <property type="component" value="Unassembled WGS sequence"/>
</dbReference>
<dbReference type="PANTHER" id="PTHR37490:SF2">
    <property type="match status" value="1"/>
</dbReference>
<accession>A0A9W9FBH2</accession>
<name>A0A9W9FBH2_9EURO</name>
<dbReference type="Pfam" id="PF11913">
    <property type="entry name" value="DUF3431"/>
    <property type="match status" value="1"/>
</dbReference>
<keyword evidence="3" id="KW-1185">Reference proteome</keyword>